<reference evidence="4 5" key="1">
    <citation type="submission" date="2019-12" db="EMBL/GenBank/DDBJ databases">
        <authorList>
            <person name="Alioto T."/>
            <person name="Alioto T."/>
            <person name="Gomez Garrido J."/>
        </authorList>
    </citation>
    <scope>NUCLEOTIDE SEQUENCE [LARGE SCALE GENOMIC DNA]</scope>
</reference>
<keyword evidence="5" id="KW-1185">Reference proteome</keyword>
<keyword evidence="1 4" id="KW-0378">Hydrolase</keyword>
<sequence length="106" mass="12775">MLCHLHPSNALYGLDYTLDYIVYHELILMTKEYMQCATSIELQWLAELGPMFFSVKDSYTSMLERKKKQKQEKTTMEEEMESSRIVQEDKERETKEREKKKRAKEQ</sequence>
<dbReference type="Pfam" id="PF07717">
    <property type="entry name" value="OB_NTP_bind"/>
    <property type="match status" value="1"/>
</dbReference>
<gene>
    <name evidence="4" type="ORF">OLEA9_A067299</name>
</gene>
<dbReference type="GO" id="GO:0004386">
    <property type="term" value="F:helicase activity"/>
    <property type="evidence" value="ECO:0007669"/>
    <property type="project" value="UniProtKB-KW"/>
</dbReference>
<evidence type="ECO:0000256" key="2">
    <source>
        <dbReference type="SAM" id="MobiDB-lite"/>
    </source>
</evidence>
<dbReference type="EMBL" id="CACTIH010005556">
    <property type="protein sequence ID" value="CAA2997447.1"/>
    <property type="molecule type" value="Genomic_DNA"/>
</dbReference>
<dbReference type="AlphaFoldDB" id="A0A8S0SY62"/>
<keyword evidence="1 4" id="KW-0347">Helicase</keyword>
<organism evidence="4 5">
    <name type="scientific">Olea europaea subsp. europaea</name>
    <dbReference type="NCBI Taxonomy" id="158383"/>
    <lineage>
        <taxon>Eukaryota</taxon>
        <taxon>Viridiplantae</taxon>
        <taxon>Streptophyta</taxon>
        <taxon>Embryophyta</taxon>
        <taxon>Tracheophyta</taxon>
        <taxon>Spermatophyta</taxon>
        <taxon>Magnoliopsida</taxon>
        <taxon>eudicotyledons</taxon>
        <taxon>Gunneridae</taxon>
        <taxon>Pentapetalae</taxon>
        <taxon>asterids</taxon>
        <taxon>lamiids</taxon>
        <taxon>Lamiales</taxon>
        <taxon>Oleaceae</taxon>
        <taxon>Oleeae</taxon>
        <taxon>Olea</taxon>
    </lineage>
</organism>
<feature type="region of interest" description="Disordered" evidence="2">
    <location>
        <begin position="64"/>
        <end position="106"/>
    </location>
</feature>
<keyword evidence="1 4" id="KW-0547">Nucleotide-binding</keyword>
<proteinExistence type="predicted"/>
<keyword evidence="1 4" id="KW-0067">ATP-binding</keyword>
<accession>A0A8S0SY62</accession>
<name>A0A8S0SY62_OLEEU</name>
<dbReference type="OrthoDB" id="10253254at2759"/>
<dbReference type="Gramene" id="OE9A067299T1">
    <property type="protein sequence ID" value="OE9A067299C1"/>
    <property type="gene ID" value="OE9A067299"/>
</dbReference>
<evidence type="ECO:0000313" key="5">
    <source>
        <dbReference type="Proteomes" id="UP000594638"/>
    </source>
</evidence>
<dbReference type="InterPro" id="IPR011709">
    <property type="entry name" value="DEAD-box_helicase_OB_fold"/>
</dbReference>
<feature type="domain" description="DEAD-box helicase OB fold" evidence="3">
    <location>
        <begin position="3"/>
        <end position="50"/>
    </location>
</feature>
<feature type="compositionally biased region" description="Basic and acidic residues" evidence="2">
    <location>
        <begin position="86"/>
        <end position="97"/>
    </location>
</feature>
<evidence type="ECO:0000256" key="1">
    <source>
        <dbReference type="ARBA" id="ARBA00022806"/>
    </source>
</evidence>
<dbReference type="Proteomes" id="UP000594638">
    <property type="component" value="Unassembled WGS sequence"/>
</dbReference>
<evidence type="ECO:0000313" key="4">
    <source>
        <dbReference type="EMBL" id="CAA2997447.1"/>
    </source>
</evidence>
<protein>
    <submittedName>
        <fullName evidence="4">Pre-mRNA-splicing factor ATP-dependent RNA helicase DEAH7</fullName>
    </submittedName>
</protein>
<comment type="caution">
    <text evidence="4">The sequence shown here is derived from an EMBL/GenBank/DDBJ whole genome shotgun (WGS) entry which is preliminary data.</text>
</comment>
<evidence type="ECO:0000259" key="3">
    <source>
        <dbReference type="Pfam" id="PF07717"/>
    </source>
</evidence>